<protein>
    <submittedName>
        <fullName evidence="2">DUF1028 domain-containing protein</fullName>
    </submittedName>
</protein>
<comment type="caution">
    <text evidence="2">The sequence shown here is derived from an EMBL/GenBank/DDBJ whole genome shotgun (WGS) entry which is preliminary data.</text>
</comment>
<dbReference type="InterPro" id="IPR014927">
    <property type="entry name" value="PG-bd_2"/>
</dbReference>
<evidence type="ECO:0000259" key="1">
    <source>
        <dbReference type="Pfam" id="PF08823"/>
    </source>
</evidence>
<dbReference type="InterPro" id="IPR010430">
    <property type="entry name" value="DUF1028"/>
</dbReference>
<dbReference type="SUPFAM" id="SSF56235">
    <property type="entry name" value="N-terminal nucleophile aminohydrolases (Ntn hydrolases)"/>
    <property type="match status" value="1"/>
</dbReference>
<feature type="domain" description="Putative peptidoglycan binding" evidence="1">
    <location>
        <begin position="216"/>
        <end position="289"/>
    </location>
</feature>
<evidence type="ECO:0000313" key="2">
    <source>
        <dbReference type="EMBL" id="HDS10863.1"/>
    </source>
</evidence>
<name>A0A7C1E5V3_9CREN</name>
<gene>
    <name evidence="2" type="ORF">ENO04_04535</name>
</gene>
<dbReference type="AlphaFoldDB" id="A0A7C1E5V3"/>
<dbReference type="PANTHER" id="PTHR39328">
    <property type="entry name" value="BLL2871 PROTEIN"/>
    <property type="match status" value="1"/>
</dbReference>
<dbReference type="Gene3D" id="3.60.20.10">
    <property type="entry name" value="Glutamine Phosphoribosylpyrophosphate, subunit 1, domain 1"/>
    <property type="match status" value="1"/>
</dbReference>
<dbReference type="PANTHER" id="PTHR39328:SF1">
    <property type="entry name" value="BLL2871 PROTEIN"/>
    <property type="match status" value="1"/>
</dbReference>
<dbReference type="Pfam" id="PF06267">
    <property type="entry name" value="DUF1028"/>
    <property type="match status" value="1"/>
</dbReference>
<organism evidence="2">
    <name type="scientific">Fervidicoccus fontis</name>
    <dbReference type="NCBI Taxonomy" id="683846"/>
    <lineage>
        <taxon>Archaea</taxon>
        <taxon>Thermoproteota</taxon>
        <taxon>Thermoprotei</taxon>
        <taxon>Fervidicoccales</taxon>
        <taxon>Fervidicoccaceae</taxon>
        <taxon>Fervidicoccus</taxon>
    </lineage>
</organism>
<sequence>MYEEVALRVLSTFSIVGFDKETGDLGVAVASKFIAVGAIVPWVKANVGAIATQAYANPLYGSMGLSLLERGYSAKKVVELLTSQDPLREQRQLGIVDAKGESASFTGRECYPYAGHIVGDGYAVQGNILVGPEVLEAMASVFENTRGELVDKLIKALEAGDKAGGDRRGKQSAAIIVVREKGGYGGLSDKYVDIRVDDHQEPVKELIRIFEIWDLTLLNREDPSDVVKKSEVALIVQEALYRLGYLKMKPTGIWDNDTEKAFIDWVNINNFENKLRNDEYIWGRVYRFLLNQAGIK</sequence>
<reference evidence="2" key="1">
    <citation type="journal article" date="2020" name="mSystems">
        <title>Genome- and Community-Level Interaction Insights into Carbon Utilization and Element Cycling Functions of Hydrothermarchaeota in Hydrothermal Sediment.</title>
        <authorList>
            <person name="Zhou Z."/>
            <person name="Liu Y."/>
            <person name="Xu W."/>
            <person name="Pan J."/>
            <person name="Luo Z.H."/>
            <person name="Li M."/>
        </authorList>
    </citation>
    <scope>NUCLEOTIDE SEQUENCE [LARGE SCALE GENOMIC DNA]</scope>
    <source>
        <strain evidence="2">SpSt-123</strain>
    </source>
</reference>
<dbReference type="Pfam" id="PF08823">
    <property type="entry name" value="PG_binding_2"/>
    <property type="match status" value="1"/>
</dbReference>
<dbReference type="InterPro" id="IPR029055">
    <property type="entry name" value="Ntn_hydrolases_N"/>
</dbReference>
<dbReference type="EMBL" id="DSDY01000139">
    <property type="protein sequence ID" value="HDS10863.1"/>
    <property type="molecule type" value="Genomic_DNA"/>
</dbReference>
<accession>A0A7C1E5V3</accession>
<proteinExistence type="predicted"/>